<dbReference type="RefSeq" id="WP_020935034.1">
    <property type="nucleotide sequence ID" value="NC_021915.1"/>
</dbReference>
<dbReference type="HOGENOM" id="CLU_134414_1_1_11"/>
<dbReference type="AlphaFoldDB" id="S5TJQ5"/>
<reference evidence="8 9" key="1">
    <citation type="submission" date="2012-11" db="EMBL/GenBank/DDBJ databases">
        <title>The complete genome sequence of Corynebacterium maris Coryn-1 (=DSM 45190).</title>
        <authorList>
            <person name="Schaffert L."/>
            <person name="Albersmeier A."/>
            <person name="Kalinowski J."/>
            <person name="Ruckert C."/>
        </authorList>
    </citation>
    <scope>NUCLEOTIDE SEQUENCE [LARGE SCALE GENOMIC DNA]</scope>
    <source>
        <strain evidence="9">Coryn-1</strain>
    </source>
</reference>
<evidence type="ECO:0000313" key="9">
    <source>
        <dbReference type="Proteomes" id="UP000015388"/>
    </source>
</evidence>
<keyword evidence="2 6" id="KW-0812">Transmembrane</keyword>
<evidence type="ECO:0000256" key="5">
    <source>
        <dbReference type="SAM" id="MobiDB-lite"/>
    </source>
</evidence>
<dbReference type="PATRIC" id="fig|1224163.3.peg.1635"/>
<feature type="compositionally biased region" description="Basic and acidic residues" evidence="5">
    <location>
        <begin position="1"/>
        <end position="18"/>
    </location>
</feature>
<feature type="transmembrane region" description="Helical" evidence="6">
    <location>
        <begin position="115"/>
        <end position="138"/>
    </location>
</feature>
<evidence type="ECO:0000313" key="8">
    <source>
        <dbReference type="EMBL" id="AGS35101.1"/>
    </source>
</evidence>
<dbReference type="eggNOG" id="COG5416">
    <property type="taxonomic scope" value="Bacteria"/>
</dbReference>
<evidence type="ECO:0000259" key="7">
    <source>
        <dbReference type="Pfam" id="PF06305"/>
    </source>
</evidence>
<evidence type="ECO:0000256" key="3">
    <source>
        <dbReference type="ARBA" id="ARBA00022989"/>
    </source>
</evidence>
<evidence type="ECO:0000256" key="6">
    <source>
        <dbReference type="SAM" id="Phobius"/>
    </source>
</evidence>
<dbReference type="KEGG" id="cmd:B841_08140"/>
<feature type="compositionally biased region" description="Basic and acidic residues" evidence="5">
    <location>
        <begin position="57"/>
        <end position="67"/>
    </location>
</feature>
<feature type="transmembrane region" description="Helical" evidence="6">
    <location>
        <begin position="72"/>
        <end position="95"/>
    </location>
</feature>
<dbReference type="STRING" id="1224163.B841_08140"/>
<keyword evidence="9" id="KW-1185">Reference proteome</keyword>
<dbReference type="InterPro" id="IPR010445">
    <property type="entry name" value="LapA_dom"/>
</dbReference>
<dbReference type="Proteomes" id="UP000015388">
    <property type="component" value="Chromosome"/>
</dbReference>
<gene>
    <name evidence="8" type="ORF">B841_08140</name>
</gene>
<protein>
    <recommendedName>
        <fullName evidence="7">Lipopolysaccharide assembly protein A domain-containing protein</fullName>
    </recommendedName>
</protein>
<accession>S5TJQ5</accession>
<sequence length="151" mass="16469">MERRDYQPHSADRSEHGPSDGFDSTNPSAEYTPDAMPAEVAPASAEIDVPPEPPAQPERDNVPRDGAPRGSLAGGAWVALILGALLLILLLVFILQNQQQVEMNLFAWSWNFPAGVAYLFAAITGALITALVGGWRIFELRRQAKKAAKYR</sequence>
<dbReference type="GO" id="GO:0005886">
    <property type="term" value="C:plasma membrane"/>
    <property type="evidence" value="ECO:0007669"/>
    <property type="project" value="InterPro"/>
</dbReference>
<organism evidence="8 9">
    <name type="scientific">Corynebacterium maris DSM 45190</name>
    <dbReference type="NCBI Taxonomy" id="1224163"/>
    <lineage>
        <taxon>Bacteria</taxon>
        <taxon>Bacillati</taxon>
        <taxon>Actinomycetota</taxon>
        <taxon>Actinomycetes</taxon>
        <taxon>Mycobacteriales</taxon>
        <taxon>Corynebacteriaceae</taxon>
        <taxon>Corynebacterium</taxon>
    </lineage>
</organism>
<proteinExistence type="predicted"/>
<feature type="domain" description="Lipopolysaccharide assembly protein A" evidence="7">
    <location>
        <begin position="96"/>
        <end position="149"/>
    </location>
</feature>
<evidence type="ECO:0000256" key="4">
    <source>
        <dbReference type="ARBA" id="ARBA00023136"/>
    </source>
</evidence>
<evidence type="ECO:0000256" key="1">
    <source>
        <dbReference type="ARBA" id="ARBA00022475"/>
    </source>
</evidence>
<keyword evidence="1" id="KW-1003">Cell membrane</keyword>
<dbReference type="Pfam" id="PF06305">
    <property type="entry name" value="LapA_dom"/>
    <property type="match status" value="1"/>
</dbReference>
<evidence type="ECO:0000256" key="2">
    <source>
        <dbReference type="ARBA" id="ARBA00022692"/>
    </source>
</evidence>
<dbReference type="OrthoDB" id="4427099at2"/>
<name>S5TJQ5_9CORY</name>
<feature type="region of interest" description="Disordered" evidence="5">
    <location>
        <begin position="1"/>
        <end position="67"/>
    </location>
</feature>
<keyword evidence="3 6" id="KW-1133">Transmembrane helix</keyword>
<dbReference type="EMBL" id="CP003924">
    <property type="protein sequence ID" value="AGS35101.1"/>
    <property type="molecule type" value="Genomic_DNA"/>
</dbReference>
<keyword evidence="4 6" id="KW-0472">Membrane</keyword>